<protein>
    <submittedName>
        <fullName evidence="1">Uncharacterized protein</fullName>
    </submittedName>
</protein>
<accession>A0A4Y2CA44</accession>
<reference evidence="1 2" key="1">
    <citation type="journal article" date="2019" name="Sci. Rep.">
        <title>Orb-weaving spider Araneus ventricosus genome elucidates the spidroin gene catalogue.</title>
        <authorList>
            <person name="Kono N."/>
            <person name="Nakamura H."/>
            <person name="Ohtoshi R."/>
            <person name="Moran D.A.P."/>
            <person name="Shinohara A."/>
            <person name="Yoshida Y."/>
            <person name="Fujiwara M."/>
            <person name="Mori M."/>
            <person name="Tomita M."/>
            <person name="Arakawa K."/>
        </authorList>
    </citation>
    <scope>NUCLEOTIDE SEQUENCE [LARGE SCALE GENOMIC DNA]</scope>
</reference>
<name>A0A4Y2CA44_ARAVE</name>
<proteinExistence type="predicted"/>
<dbReference type="Proteomes" id="UP000499080">
    <property type="component" value="Unassembled WGS sequence"/>
</dbReference>
<comment type="caution">
    <text evidence="1">The sequence shown here is derived from an EMBL/GenBank/DDBJ whole genome shotgun (WGS) entry which is preliminary data.</text>
</comment>
<keyword evidence="2" id="KW-1185">Reference proteome</keyword>
<dbReference type="EMBL" id="BGPR01000160">
    <property type="protein sequence ID" value="GBM00736.1"/>
    <property type="molecule type" value="Genomic_DNA"/>
</dbReference>
<organism evidence="1 2">
    <name type="scientific">Araneus ventricosus</name>
    <name type="common">Orbweaver spider</name>
    <name type="synonym">Epeira ventricosa</name>
    <dbReference type="NCBI Taxonomy" id="182803"/>
    <lineage>
        <taxon>Eukaryota</taxon>
        <taxon>Metazoa</taxon>
        <taxon>Ecdysozoa</taxon>
        <taxon>Arthropoda</taxon>
        <taxon>Chelicerata</taxon>
        <taxon>Arachnida</taxon>
        <taxon>Araneae</taxon>
        <taxon>Araneomorphae</taxon>
        <taxon>Entelegynae</taxon>
        <taxon>Araneoidea</taxon>
        <taxon>Araneidae</taxon>
        <taxon>Araneus</taxon>
    </lineage>
</organism>
<evidence type="ECO:0000313" key="2">
    <source>
        <dbReference type="Proteomes" id="UP000499080"/>
    </source>
</evidence>
<evidence type="ECO:0000313" key="1">
    <source>
        <dbReference type="EMBL" id="GBM00736.1"/>
    </source>
</evidence>
<dbReference type="AlphaFoldDB" id="A0A4Y2CA44"/>
<sequence>MAQPLPQEVGPIIRVKLDGLKPSEILGEENVKVCNNNDVVVDKNILSCSTPRRRLKLATFARTYDKYGLADPPAAALASALLHDLSYCSPSFGLQDYVVLKNWQQCEVTESPLTRGLTEDSCPCVEESSSLFALICDLLCHTQIVKDVRKQSLRFLVKYEEVLPETLRQSKNCR</sequence>
<gene>
    <name evidence="1" type="ORF">AVEN_150904_1</name>
</gene>